<organism evidence="4">
    <name type="scientific">Rodentolepis nana</name>
    <name type="common">Dwarf tapeworm</name>
    <name type="synonym">Hymenolepis nana</name>
    <dbReference type="NCBI Taxonomy" id="102285"/>
    <lineage>
        <taxon>Eukaryota</taxon>
        <taxon>Metazoa</taxon>
        <taxon>Spiralia</taxon>
        <taxon>Lophotrochozoa</taxon>
        <taxon>Platyhelminthes</taxon>
        <taxon>Cestoda</taxon>
        <taxon>Eucestoda</taxon>
        <taxon>Cyclophyllidea</taxon>
        <taxon>Hymenolepididae</taxon>
        <taxon>Rodentolepis</taxon>
    </lineage>
</organism>
<dbReference type="EMBL" id="UZAE01013323">
    <property type="protein sequence ID" value="VDO09285.1"/>
    <property type="molecule type" value="Genomic_DNA"/>
</dbReference>
<gene>
    <name evidence="2" type="ORF">HNAJ_LOCUS10999</name>
</gene>
<proteinExistence type="predicted"/>
<accession>A0A0R3TTH0</accession>
<sequence>MPPLSGKLHHDMRQSSLPQSNANSITGHHAQSGWRVSNPLEFQLGHGVKDDANSTPSCRVNLPPPPSRSCCCGHYLFNVLELFILSSPLAFFSSPAWYRCEPPQYLSPSPFPPGAHSNGGVMGRPDCGLWKPMEYSCSWKNREPSALSSLLFNTTFEEPACSKFDTFNTVSQHVSQTVFEEQDAPLDLSIHSNQTTNSGANQRHFLPSANAPLYSPSKRLSKYIN</sequence>
<protein>
    <submittedName>
        <fullName evidence="2 4">Uncharacterized protein</fullName>
    </submittedName>
</protein>
<evidence type="ECO:0000256" key="1">
    <source>
        <dbReference type="SAM" id="MobiDB-lite"/>
    </source>
</evidence>
<evidence type="ECO:0000313" key="2">
    <source>
        <dbReference type="EMBL" id="VDO09285.1"/>
    </source>
</evidence>
<feature type="compositionally biased region" description="Polar residues" evidence="1">
    <location>
        <begin position="190"/>
        <end position="201"/>
    </location>
</feature>
<dbReference type="Proteomes" id="UP000278807">
    <property type="component" value="Unassembled WGS sequence"/>
</dbReference>
<dbReference type="AlphaFoldDB" id="A0A0R3TTH0"/>
<reference evidence="2 3" key="2">
    <citation type="submission" date="2018-11" db="EMBL/GenBank/DDBJ databases">
        <authorList>
            <consortium name="Pathogen Informatics"/>
        </authorList>
    </citation>
    <scope>NUCLEOTIDE SEQUENCE [LARGE SCALE GENOMIC DNA]</scope>
</reference>
<reference evidence="4" key="1">
    <citation type="submission" date="2017-02" db="UniProtKB">
        <authorList>
            <consortium name="WormBaseParasite"/>
        </authorList>
    </citation>
    <scope>IDENTIFICATION</scope>
</reference>
<evidence type="ECO:0000313" key="4">
    <source>
        <dbReference type="WBParaSite" id="HNAJ_0001100501-mRNA-1"/>
    </source>
</evidence>
<feature type="compositionally biased region" description="Polar residues" evidence="1">
    <location>
        <begin position="14"/>
        <end position="26"/>
    </location>
</feature>
<dbReference type="WBParaSite" id="HNAJ_0001100501-mRNA-1">
    <property type="protein sequence ID" value="HNAJ_0001100501-mRNA-1"/>
    <property type="gene ID" value="HNAJ_0001100501"/>
</dbReference>
<evidence type="ECO:0000313" key="3">
    <source>
        <dbReference type="Proteomes" id="UP000278807"/>
    </source>
</evidence>
<feature type="region of interest" description="Disordered" evidence="1">
    <location>
        <begin position="1"/>
        <end position="30"/>
    </location>
</feature>
<feature type="region of interest" description="Disordered" evidence="1">
    <location>
        <begin position="190"/>
        <end position="212"/>
    </location>
</feature>
<name>A0A0R3TTH0_RODNA</name>
<keyword evidence="3" id="KW-1185">Reference proteome</keyword>